<dbReference type="AlphaFoldDB" id="A0A8H5G1J9"/>
<evidence type="ECO:0000313" key="2">
    <source>
        <dbReference type="Proteomes" id="UP000559256"/>
    </source>
</evidence>
<name>A0A8H5G1J9_9AGAR</name>
<dbReference type="OrthoDB" id="2104739at2759"/>
<sequence>MDCPTLRPTATMTALRSAHECSLDARSESFTAYTLCLDLERNAKTKEDTVYARVLGYLILLAPSPTILSEVTTVIKSCRDDNSTLFDLGQAFVYYMIAPFRKSQTSHLPSSISGWDSDSNLDSELDIQAARAHLELKRQASIRDGLRCVLSGSFDYDAQDNPSISEEDLNRVGATVTYCVYIVPDSKYLLNELARSHSAHASISAIFQAFGYNRKRNSFPHSYHSLQNMMMMNSNARYYFDSLYVWLEQCETESDTYILKTFRPKGRLCGVYEDGTTVTFTTPDPNKLPTPSSQLIALHAFIAKLAYMSGATRLVEELELEVEGLGALVHGIGDGNGGDGDNYSFSAQALSYALSKKLGR</sequence>
<evidence type="ECO:0000313" key="1">
    <source>
        <dbReference type="EMBL" id="KAF5356613.1"/>
    </source>
</evidence>
<protein>
    <recommendedName>
        <fullName evidence="3">HNH nuclease domain-containing protein</fullName>
    </recommendedName>
</protein>
<keyword evidence="2" id="KW-1185">Reference proteome</keyword>
<organism evidence="1 2">
    <name type="scientific">Tetrapyrgos nigripes</name>
    <dbReference type="NCBI Taxonomy" id="182062"/>
    <lineage>
        <taxon>Eukaryota</taxon>
        <taxon>Fungi</taxon>
        <taxon>Dikarya</taxon>
        <taxon>Basidiomycota</taxon>
        <taxon>Agaricomycotina</taxon>
        <taxon>Agaricomycetes</taxon>
        <taxon>Agaricomycetidae</taxon>
        <taxon>Agaricales</taxon>
        <taxon>Marasmiineae</taxon>
        <taxon>Marasmiaceae</taxon>
        <taxon>Tetrapyrgos</taxon>
    </lineage>
</organism>
<dbReference type="EMBL" id="JAACJM010000054">
    <property type="protein sequence ID" value="KAF5356613.1"/>
    <property type="molecule type" value="Genomic_DNA"/>
</dbReference>
<accession>A0A8H5G1J9</accession>
<gene>
    <name evidence="1" type="ORF">D9758_008244</name>
</gene>
<dbReference type="Proteomes" id="UP000559256">
    <property type="component" value="Unassembled WGS sequence"/>
</dbReference>
<comment type="caution">
    <text evidence="1">The sequence shown here is derived from an EMBL/GenBank/DDBJ whole genome shotgun (WGS) entry which is preliminary data.</text>
</comment>
<proteinExistence type="predicted"/>
<evidence type="ECO:0008006" key="3">
    <source>
        <dbReference type="Google" id="ProtNLM"/>
    </source>
</evidence>
<reference evidence="1 2" key="1">
    <citation type="journal article" date="2020" name="ISME J.">
        <title>Uncovering the hidden diversity of litter-decomposition mechanisms in mushroom-forming fungi.</title>
        <authorList>
            <person name="Floudas D."/>
            <person name="Bentzer J."/>
            <person name="Ahren D."/>
            <person name="Johansson T."/>
            <person name="Persson P."/>
            <person name="Tunlid A."/>
        </authorList>
    </citation>
    <scope>NUCLEOTIDE SEQUENCE [LARGE SCALE GENOMIC DNA]</scope>
    <source>
        <strain evidence="1 2">CBS 291.85</strain>
    </source>
</reference>